<dbReference type="PANTHER" id="PTHR30126:SF39">
    <property type="entry name" value="HTH-TYPE TRANSCRIPTIONAL REGULATOR CYSL"/>
    <property type="match status" value="1"/>
</dbReference>
<evidence type="ECO:0000259" key="5">
    <source>
        <dbReference type="PROSITE" id="PS50931"/>
    </source>
</evidence>
<dbReference type="GO" id="GO:0000976">
    <property type="term" value="F:transcription cis-regulatory region binding"/>
    <property type="evidence" value="ECO:0007669"/>
    <property type="project" value="TreeGrafter"/>
</dbReference>
<dbReference type="GO" id="GO:0003700">
    <property type="term" value="F:DNA-binding transcription factor activity"/>
    <property type="evidence" value="ECO:0007669"/>
    <property type="project" value="InterPro"/>
</dbReference>
<dbReference type="Pfam" id="PF03466">
    <property type="entry name" value="LysR_substrate"/>
    <property type="match status" value="1"/>
</dbReference>
<sequence length="293" mass="33226">MQYDALQTFLTAAETKNFTKTAELLHISQPSVSLHIKNLEKEFETELFVRSPKQFHITPTGEMLYYRGKQIIQIYEQTKQEILAHHHAVQGELRIGASFTIGEYILPAVLVDLQKHYPNLQLKITIGNTEEIIGSVRELNVDAGLIEGQTSDQDLIVEPFTEDQLFIVAASSHHLNSLGKVTIDDLQNQIWITREEGSGTRAYLEHVLRSLGIKVKAQHSISSSQGIKEFITEGIGISLLSESVIQRDVIQKDLSIIELKDHSFKRTLSCIYSPIMLQKQNVQTFRAELMKRC</sequence>
<dbReference type="PRINTS" id="PR00039">
    <property type="entry name" value="HTHLYSR"/>
</dbReference>
<dbReference type="STRING" id="482461.SAMN05216244_0938"/>
<dbReference type="FunFam" id="1.10.10.10:FF:000001">
    <property type="entry name" value="LysR family transcriptional regulator"/>
    <property type="match status" value="1"/>
</dbReference>
<name>A0A1G9NC99_9BACI</name>
<dbReference type="PROSITE" id="PS50931">
    <property type="entry name" value="HTH_LYSR"/>
    <property type="match status" value="1"/>
</dbReference>
<dbReference type="PANTHER" id="PTHR30126">
    <property type="entry name" value="HTH-TYPE TRANSCRIPTIONAL REGULATOR"/>
    <property type="match status" value="1"/>
</dbReference>
<keyword evidence="4" id="KW-0804">Transcription</keyword>
<dbReference type="Gene3D" id="3.40.190.290">
    <property type="match status" value="1"/>
</dbReference>
<dbReference type="SUPFAM" id="SSF53850">
    <property type="entry name" value="Periplasmic binding protein-like II"/>
    <property type="match status" value="1"/>
</dbReference>
<dbReference type="InterPro" id="IPR000847">
    <property type="entry name" value="LysR_HTH_N"/>
</dbReference>
<accession>A0A1G9NC99</accession>
<evidence type="ECO:0000256" key="1">
    <source>
        <dbReference type="ARBA" id="ARBA00009437"/>
    </source>
</evidence>
<keyword evidence="2" id="KW-0805">Transcription regulation</keyword>
<feature type="domain" description="HTH lysR-type" evidence="5">
    <location>
        <begin position="1"/>
        <end position="58"/>
    </location>
</feature>
<evidence type="ECO:0000256" key="2">
    <source>
        <dbReference type="ARBA" id="ARBA00023015"/>
    </source>
</evidence>
<dbReference type="Gene3D" id="1.10.10.10">
    <property type="entry name" value="Winged helix-like DNA-binding domain superfamily/Winged helix DNA-binding domain"/>
    <property type="match status" value="1"/>
</dbReference>
<dbReference type="InterPro" id="IPR036388">
    <property type="entry name" value="WH-like_DNA-bd_sf"/>
</dbReference>
<dbReference type="CDD" id="cd08420">
    <property type="entry name" value="PBP2_CysL_like"/>
    <property type="match status" value="1"/>
</dbReference>
<dbReference type="Pfam" id="PF00126">
    <property type="entry name" value="HTH_1"/>
    <property type="match status" value="1"/>
</dbReference>
<keyword evidence="7" id="KW-1185">Reference proteome</keyword>
<evidence type="ECO:0000256" key="3">
    <source>
        <dbReference type="ARBA" id="ARBA00023125"/>
    </source>
</evidence>
<evidence type="ECO:0000256" key="4">
    <source>
        <dbReference type="ARBA" id="ARBA00023163"/>
    </source>
</evidence>
<organism evidence="6 7">
    <name type="scientific">Sediminibacillus halophilus</name>
    <dbReference type="NCBI Taxonomy" id="482461"/>
    <lineage>
        <taxon>Bacteria</taxon>
        <taxon>Bacillati</taxon>
        <taxon>Bacillota</taxon>
        <taxon>Bacilli</taxon>
        <taxon>Bacillales</taxon>
        <taxon>Bacillaceae</taxon>
        <taxon>Sediminibacillus</taxon>
    </lineage>
</organism>
<proteinExistence type="inferred from homology"/>
<evidence type="ECO:0000313" key="6">
    <source>
        <dbReference type="EMBL" id="SDL84110.1"/>
    </source>
</evidence>
<reference evidence="7" key="1">
    <citation type="submission" date="2016-10" db="EMBL/GenBank/DDBJ databases">
        <authorList>
            <person name="Varghese N."/>
            <person name="Submissions S."/>
        </authorList>
    </citation>
    <scope>NUCLEOTIDE SEQUENCE [LARGE SCALE GENOMIC DNA]</scope>
    <source>
        <strain evidence="7">CGMCC 1.6199</strain>
    </source>
</reference>
<protein>
    <submittedName>
        <fullName evidence="6">DNA-binding transcriptional regulator, LysR family</fullName>
    </submittedName>
</protein>
<dbReference type="OrthoDB" id="9785745at2"/>
<keyword evidence="3 6" id="KW-0238">DNA-binding</keyword>
<dbReference type="Proteomes" id="UP000182347">
    <property type="component" value="Unassembled WGS sequence"/>
</dbReference>
<dbReference type="AlphaFoldDB" id="A0A1G9NC99"/>
<dbReference type="InterPro" id="IPR036390">
    <property type="entry name" value="WH_DNA-bd_sf"/>
</dbReference>
<comment type="similarity">
    <text evidence="1">Belongs to the LysR transcriptional regulatory family.</text>
</comment>
<dbReference type="SUPFAM" id="SSF46785">
    <property type="entry name" value="Winged helix' DNA-binding domain"/>
    <property type="match status" value="1"/>
</dbReference>
<evidence type="ECO:0000313" key="7">
    <source>
        <dbReference type="Proteomes" id="UP000182347"/>
    </source>
</evidence>
<gene>
    <name evidence="6" type="ORF">SAMN05216244_0938</name>
</gene>
<dbReference type="RefSeq" id="WP_074597668.1">
    <property type="nucleotide sequence ID" value="NZ_FNHF01000001.1"/>
</dbReference>
<dbReference type="EMBL" id="FNHF01000001">
    <property type="protein sequence ID" value="SDL84110.1"/>
    <property type="molecule type" value="Genomic_DNA"/>
</dbReference>
<dbReference type="InterPro" id="IPR005119">
    <property type="entry name" value="LysR_subst-bd"/>
</dbReference>